<name>A0A6G1KHD8_9PLEO</name>
<protein>
    <submittedName>
        <fullName evidence="1">Uncharacterized protein</fullName>
    </submittedName>
</protein>
<gene>
    <name evidence="1" type="ORF">K504DRAFT_531195</name>
</gene>
<dbReference type="Gene3D" id="3.10.450.40">
    <property type="match status" value="1"/>
</dbReference>
<evidence type="ECO:0000313" key="1">
    <source>
        <dbReference type="EMBL" id="KAF2712043.1"/>
    </source>
</evidence>
<dbReference type="GO" id="GO:0008131">
    <property type="term" value="F:primary methylamine oxidase activity"/>
    <property type="evidence" value="ECO:0007669"/>
    <property type="project" value="InterPro"/>
</dbReference>
<keyword evidence="2" id="KW-1185">Reference proteome</keyword>
<dbReference type="Proteomes" id="UP000799428">
    <property type="component" value="Unassembled WGS sequence"/>
</dbReference>
<dbReference type="GO" id="GO:0009308">
    <property type="term" value="P:amine metabolic process"/>
    <property type="evidence" value="ECO:0007669"/>
    <property type="project" value="InterPro"/>
</dbReference>
<dbReference type="GO" id="GO:0005507">
    <property type="term" value="F:copper ion binding"/>
    <property type="evidence" value="ECO:0007669"/>
    <property type="project" value="InterPro"/>
</dbReference>
<dbReference type="InterPro" id="IPR016182">
    <property type="entry name" value="Cu_amine_oxidase_N-reg"/>
</dbReference>
<dbReference type="AlphaFoldDB" id="A0A6G1KHD8"/>
<dbReference type="EMBL" id="MU005766">
    <property type="protein sequence ID" value="KAF2712043.1"/>
    <property type="molecule type" value="Genomic_DNA"/>
</dbReference>
<organism evidence="1 2">
    <name type="scientific">Pleomassaria siparia CBS 279.74</name>
    <dbReference type="NCBI Taxonomy" id="1314801"/>
    <lineage>
        <taxon>Eukaryota</taxon>
        <taxon>Fungi</taxon>
        <taxon>Dikarya</taxon>
        <taxon>Ascomycota</taxon>
        <taxon>Pezizomycotina</taxon>
        <taxon>Dothideomycetes</taxon>
        <taxon>Pleosporomycetidae</taxon>
        <taxon>Pleosporales</taxon>
        <taxon>Pleomassariaceae</taxon>
        <taxon>Pleomassaria</taxon>
    </lineage>
</organism>
<reference evidence="1" key="1">
    <citation type="journal article" date="2020" name="Stud. Mycol.">
        <title>101 Dothideomycetes genomes: a test case for predicting lifestyles and emergence of pathogens.</title>
        <authorList>
            <person name="Haridas S."/>
            <person name="Albert R."/>
            <person name="Binder M."/>
            <person name="Bloem J."/>
            <person name="Labutti K."/>
            <person name="Salamov A."/>
            <person name="Andreopoulos B."/>
            <person name="Baker S."/>
            <person name="Barry K."/>
            <person name="Bills G."/>
            <person name="Bluhm B."/>
            <person name="Cannon C."/>
            <person name="Castanera R."/>
            <person name="Culley D."/>
            <person name="Daum C."/>
            <person name="Ezra D."/>
            <person name="Gonzalez J."/>
            <person name="Henrissat B."/>
            <person name="Kuo A."/>
            <person name="Liang C."/>
            <person name="Lipzen A."/>
            <person name="Lutzoni F."/>
            <person name="Magnuson J."/>
            <person name="Mondo S."/>
            <person name="Nolan M."/>
            <person name="Ohm R."/>
            <person name="Pangilinan J."/>
            <person name="Park H.-J."/>
            <person name="Ramirez L."/>
            <person name="Alfaro M."/>
            <person name="Sun H."/>
            <person name="Tritt A."/>
            <person name="Yoshinaga Y."/>
            <person name="Zwiers L.-H."/>
            <person name="Turgeon B."/>
            <person name="Goodwin S."/>
            <person name="Spatafora J."/>
            <person name="Crous P."/>
            <person name="Grigoriev I."/>
        </authorList>
    </citation>
    <scope>NUCLEOTIDE SEQUENCE</scope>
    <source>
        <strain evidence="1">CBS 279.74</strain>
    </source>
</reference>
<accession>A0A6G1KHD8</accession>
<proteinExistence type="predicted"/>
<sequence>MNLTLPEVAKITDNYVFWIDTLHTSKSDVLPYLDDGDGDIPTKYARTIVFEGGKTVPDSQEYMIGVLPI</sequence>
<dbReference type="GO" id="GO:0048038">
    <property type="term" value="F:quinone binding"/>
    <property type="evidence" value="ECO:0007669"/>
    <property type="project" value="InterPro"/>
</dbReference>
<evidence type="ECO:0000313" key="2">
    <source>
        <dbReference type="Proteomes" id="UP000799428"/>
    </source>
</evidence>
<dbReference type="SUPFAM" id="SSF54416">
    <property type="entry name" value="Amine oxidase N-terminal region"/>
    <property type="match status" value="1"/>
</dbReference>
<dbReference type="OrthoDB" id="3341590at2759"/>